<protein>
    <submittedName>
        <fullName evidence="3">Uncharacterized protein</fullName>
    </submittedName>
</protein>
<evidence type="ECO:0000313" key="4">
    <source>
        <dbReference type="Proteomes" id="UP000218811"/>
    </source>
</evidence>
<feature type="compositionally biased region" description="Basic and acidic residues" evidence="1">
    <location>
        <begin position="12"/>
        <end position="21"/>
    </location>
</feature>
<gene>
    <name evidence="3" type="ORF">WOLCODRAFT_125540</name>
</gene>
<dbReference type="EMBL" id="KB467843">
    <property type="protein sequence ID" value="PCH35178.1"/>
    <property type="molecule type" value="Genomic_DNA"/>
</dbReference>
<evidence type="ECO:0000313" key="3">
    <source>
        <dbReference type="EMBL" id="PCH35178.1"/>
    </source>
</evidence>
<organism evidence="3 4">
    <name type="scientific">Wolfiporia cocos (strain MD-104)</name>
    <name type="common">Brown rot fungus</name>
    <dbReference type="NCBI Taxonomy" id="742152"/>
    <lineage>
        <taxon>Eukaryota</taxon>
        <taxon>Fungi</taxon>
        <taxon>Dikarya</taxon>
        <taxon>Basidiomycota</taxon>
        <taxon>Agaricomycotina</taxon>
        <taxon>Agaricomycetes</taxon>
        <taxon>Polyporales</taxon>
        <taxon>Phaeolaceae</taxon>
        <taxon>Wolfiporia</taxon>
    </lineage>
</organism>
<keyword evidence="4" id="KW-1185">Reference proteome</keyword>
<reference evidence="3 4" key="1">
    <citation type="journal article" date="2012" name="Science">
        <title>The Paleozoic origin of enzymatic lignin decomposition reconstructed from 31 fungal genomes.</title>
        <authorList>
            <person name="Floudas D."/>
            <person name="Binder M."/>
            <person name="Riley R."/>
            <person name="Barry K."/>
            <person name="Blanchette R.A."/>
            <person name="Henrissat B."/>
            <person name="Martinez A.T."/>
            <person name="Otillar R."/>
            <person name="Spatafora J.W."/>
            <person name="Yadav J.S."/>
            <person name="Aerts A."/>
            <person name="Benoit I."/>
            <person name="Boyd A."/>
            <person name="Carlson A."/>
            <person name="Copeland A."/>
            <person name="Coutinho P.M."/>
            <person name="de Vries R.P."/>
            <person name="Ferreira P."/>
            <person name="Findley K."/>
            <person name="Foster B."/>
            <person name="Gaskell J."/>
            <person name="Glotzer D."/>
            <person name="Gorecki P."/>
            <person name="Heitman J."/>
            <person name="Hesse C."/>
            <person name="Hori C."/>
            <person name="Igarashi K."/>
            <person name="Jurgens J.A."/>
            <person name="Kallen N."/>
            <person name="Kersten P."/>
            <person name="Kohler A."/>
            <person name="Kuees U."/>
            <person name="Kumar T.K.A."/>
            <person name="Kuo A."/>
            <person name="LaButti K."/>
            <person name="Larrondo L.F."/>
            <person name="Lindquist E."/>
            <person name="Ling A."/>
            <person name="Lombard V."/>
            <person name="Lucas S."/>
            <person name="Lundell T."/>
            <person name="Martin R."/>
            <person name="McLaughlin D.J."/>
            <person name="Morgenstern I."/>
            <person name="Morin E."/>
            <person name="Murat C."/>
            <person name="Nagy L.G."/>
            <person name="Nolan M."/>
            <person name="Ohm R.A."/>
            <person name="Patyshakuliyeva A."/>
            <person name="Rokas A."/>
            <person name="Ruiz-Duenas F.J."/>
            <person name="Sabat G."/>
            <person name="Salamov A."/>
            <person name="Samejima M."/>
            <person name="Schmutz J."/>
            <person name="Slot J.C."/>
            <person name="St John F."/>
            <person name="Stenlid J."/>
            <person name="Sun H."/>
            <person name="Sun S."/>
            <person name="Syed K."/>
            <person name="Tsang A."/>
            <person name="Wiebenga A."/>
            <person name="Young D."/>
            <person name="Pisabarro A."/>
            <person name="Eastwood D.C."/>
            <person name="Martin F."/>
            <person name="Cullen D."/>
            <person name="Grigoriev I.V."/>
            <person name="Hibbett D.S."/>
        </authorList>
    </citation>
    <scope>NUCLEOTIDE SEQUENCE [LARGE SCALE GENOMIC DNA]</scope>
    <source>
        <strain evidence="3 4">MD-104</strain>
    </source>
</reference>
<keyword evidence="2" id="KW-0812">Transmembrane</keyword>
<dbReference type="OrthoDB" id="3365917at2759"/>
<feature type="transmembrane region" description="Helical" evidence="2">
    <location>
        <begin position="292"/>
        <end position="309"/>
    </location>
</feature>
<evidence type="ECO:0000256" key="1">
    <source>
        <dbReference type="SAM" id="MobiDB-lite"/>
    </source>
</evidence>
<keyword evidence="2" id="KW-1133">Transmembrane helix</keyword>
<feature type="compositionally biased region" description="Gly residues" evidence="1">
    <location>
        <begin position="23"/>
        <end position="37"/>
    </location>
</feature>
<proteinExistence type="predicted"/>
<sequence length="310" mass="31868">MPPRSYDPDSDEPGRQLERRKGGGGGGGGGHGGGHSSGEGSSSSSSKSSGEGSSSSSSKTKAVSVSGQTSGRSTATAYGSGGGRVIIIPAGQPFAGRQSGGSTRAQVFGTNVYGSGYPGNTGRGVVDRDFPFVYWPIVWIPGPILWPPYLEDPEYGKPDNTSRPGGPLAEATFTASSGNTTLHVISDNSTVASLISSLFANCSLGASSSKAPTPYDGALTDPQPGQAVQYYRASSVVLTLDGYNDTYAYSAAATNASVPLPRWVNATFLGCVNDTIGEAVPLISGTRPMDRVPAMGVVSLLWVLWYLLVL</sequence>
<feature type="compositionally biased region" description="Polar residues" evidence="1">
    <location>
        <begin position="59"/>
        <end position="77"/>
    </location>
</feature>
<evidence type="ECO:0000256" key="2">
    <source>
        <dbReference type="SAM" id="Phobius"/>
    </source>
</evidence>
<accession>A0A2H3JBY3</accession>
<name>A0A2H3JBY3_WOLCO</name>
<dbReference type="OMA" id="SQHLYPR"/>
<dbReference type="AlphaFoldDB" id="A0A2H3JBY3"/>
<dbReference type="Proteomes" id="UP000218811">
    <property type="component" value="Unassembled WGS sequence"/>
</dbReference>
<feature type="compositionally biased region" description="Low complexity" evidence="1">
    <location>
        <begin position="38"/>
        <end position="58"/>
    </location>
</feature>
<keyword evidence="2" id="KW-0472">Membrane</keyword>
<feature type="region of interest" description="Disordered" evidence="1">
    <location>
        <begin position="1"/>
        <end position="83"/>
    </location>
</feature>